<keyword evidence="3" id="KW-1185">Reference proteome</keyword>
<accession>A0AAJ0CBR0</accession>
<dbReference type="RefSeq" id="XP_060288570.1">
    <property type="nucleotide sequence ID" value="XM_060432962.1"/>
</dbReference>
<name>A0AAJ0CBR0_9PEZI</name>
<feature type="region of interest" description="Disordered" evidence="1">
    <location>
        <begin position="1"/>
        <end position="55"/>
    </location>
</feature>
<dbReference type="GeneID" id="85316149"/>
<dbReference type="AlphaFoldDB" id="A0AAJ0CBR0"/>
<sequence length="699" mass="74792">MAPRREILDSEDDDDDGNFSPVKSPVSHCLPGEITLTVDGAPNTENTRETRSTDPSFFQSVYDEQQTAADGRMAAPERQNIINDATSLGMSPPSTARLRHQAGERNSSSLTSITDPLHRRSKGSGRKDVIDLTQVTTPGRPRLSDHTDLWDIPSSPAAQATGNAGMQPSHALRTYGKRKRGQGSSPHEREVLGRPVPSVAETLPDGSPRVAKKRGKRDQQTTLSRPSQEVELVLVPGTEENPQEEDPSCGNPDGISSTFVKDTLDTSGAASLYVAPSVLTASQKRQYEFVSLSSEGDKDDMDMSLLRGLQRPEAAHASSGTTTIAYTTPSRYTSSGHRNSTLEDVAGPPSTGQRRGSRAVIEDPPSSPDIISQPSTMASRKRKRGAARADDYASSEPSAPREPLILTQRSSRRTGRFGSMQDEVPLNLGSQGYEQERDAAMPNSPRRSRARAPIETNSMNEGRPSSAAAETGHGGGSTAEAGVIVDRDDIEPNLSTHPNQAAEEPSAITHDEPKPKKRGRKKKEVTAQEPAEAQGAGVGSNANSTEDPVPPADGGDGISKVKRKRGRPRKSETTKPPDHQVQSVNESEGPHEQQDTPAGNSTEVEVAAAAGVNTTRDEPSVQDQPLKEMDRNLCGASEQRDAGPAVGSEVISLAKASQAAEKRAEQRAGKGDGQTGKVQYRVGLSKRSRIAPLLKSLRK</sequence>
<feature type="region of interest" description="Disordered" evidence="1">
    <location>
        <begin position="308"/>
        <end position="626"/>
    </location>
</feature>
<organism evidence="2 3">
    <name type="scientific">Phialemonium atrogriseum</name>
    <dbReference type="NCBI Taxonomy" id="1093897"/>
    <lineage>
        <taxon>Eukaryota</taxon>
        <taxon>Fungi</taxon>
        <taxon>Dikarya</taxon>
        <taxon>Ascomycota</taxon>
        <taxon>Pezizomycotina</taxon>
        <taxon>Sordariomycetes</taxon>
        <taxon>Sordariomycetidae</taxon>
        <taxon>Cephalothecales</taxon>
        <taxon>Cephalothecaceae</taxon>
        <taxon>Phialemonium</taxon>
    </lineage>
</organism>
<feature type="region of interest" description="Disordered" evidence="1">
    <location>
        <begin position="658"/>
        <end position="678"/>
    </location>
</feature>
<feature type="compositionally biased region" description="Polar residues" evidence="1">
    <location>
        <begin position="104"/>
        <end position="114"/>
    </location>
</feature>
<dbReference type="EMBL" id="MU838997">
    <property type="protein sequence ID" value="KAK1772357.1"/>
    <property type="molecule type" value="Genomic_DNA"/>
</dbReference>
<feature type="region of interest" description="Disordered" evidence="1">
    <location>
        <begin position="84"/>
        <end position="261"/>
    </location>
</feature>
<feature type="compositionally biased region" description="Basic and acidic residues" evidence="1">
    <location>
        <begin position="615"/>
        <end position="626"/>
    </location>
</feature>
<evidence type="ECO:0000313" key="3">
    <source>
        <dbReference type="Proteomes" id="UP001244011"/>
    </source>
</evidence>
<dbReference type="Proteomes" id="UP001244011">
    <property type="component" value="Unassembled WGS sequence"/>
</dbReference>
<feature type="compositionally biased region" description="Basic and acidic residues" evidence="1">
    <location>
        <begin position="660"/>
        <end position="670"/>
    </location>
</feature>
<protein>
    <submittedName>
        <fullName evidence="2">Uncharacterized protein</fullName>
    </submittedName>
</protein>
<feature type="compositionally biased region" description="Basic and acidic residues" evidence="1">
    <location>
        <begin position="569"/>
        <end position="578"/>
    </location>
</feature>
<evidence type="ECO:0000313" key="2">
    <source>
        <dbReference type="EMBL" id="KAK1772357.1"/>
    </source>
</evidence>
<comment type="caution">
    <text evidence="2">The sequence shown here is derived from an EMBL/GenBank/DDBJ whole genome shotgun (WGS) entry which is preliminary data.</text>
</comment>
<evidence type="ECO:0000256" key="1">
    <source>
        <dbReference type="SAM" id="MobiDB-lite"/>
    </source>
</evidence>
<gene>
    <name evidence="2" type="ORF">QBC33DRAFT_6567</name>
</gene>
<feature type="compositionally biased region" description="Polar residues" evidence="1">
    <location>
        <begin position="84"/>
        <end position="94"/>
    </location>
</feature>
<reference evidence="2" key="1">
    <citation type="submission" date="2023-06" db="EMBL/GenBank/DDBJ databases">
        <title>Genome-scale phylogeny and comparative genomics of the fungal order Sordariales.</title>
        <authorList>
            <consortium name="Lawrence Berkeley National Laboratory"/>
            <person name="Hensen N."/>
            <person name="Bonometti L."/>
            <person name="Westerberg I."/>
            <person name="Brannstrom I.O."/>
            <person name="Guillou S."/>
            <person name="Cros-Aarteil S."/>
            <person name="Calhoun S."/>
            <person name="Haridas S."/>
            <person name="Kuo A."/>
            <person name="Mondo S."/>
            <person name="Pangilinan J."/>
            <person name="Riley R."/>
            <person name="Labutti K."/>
            <person name="Andreopoulos B."/>
            <person name="Lipzen A."/>
            <person name="Chen C."/>
            <person name="Yanf M."/>
            <person name="Daum C."/>
            <person name="Ng V."/>
            <person name="Clum A."/>
            <person name="Steindorff A."/>
            <person name="Ohm R."/>
            <person name="Martin F."/>
            <person name="Silar P."/>
            <person name="Natvig D."/>
            <person name="Lalanne C."/>
            <person name="Gautier V."/>
            <person name="Ament-Velasquez S.L."/>
            <person name="Kruys A."/>
            <person name="Hutchinson M.I."/>
            <person name="Powell A.J."/>
            <person name="Barry K."/>
            <person name="Miller A.N."/>
            <person name="Grigoriev I.V."/>
            <person name="Debuchy R."/>
            <person name="Gladieux P."/>
            <person name="Thoren M.H."/>
            <person name="Johannesson H."/>
        </authorList>
    </citation>
    <scope>NUCLEOTIDE SEQUENCE</scope>
    <source>
        <strain evidence="2">8032-3</strain>
    </source>
</reference>
<proteinExistence type="predicted"/>
<feature type="compositionally biased region" description="Polar residues" evidence="1">
    <location>
        <begin position="318"/>
        <end position="339"/>
    </location>
</feature>
<feature type="compositionally biased region" description="Polar residues" evidence="1">
    <location>
        <begin position="156"/>
        <end position="166"/>
    </location>
</feature>